<dbReference type="GeneID" id="17089662"/>
<dbReference type="Gramene" id="EME30971">
    <property type="protein sequence ID" value="EME30971"/>
    <property type="gene ID" value="Gasu_17350"/>
</dbReference>
<reference evidence="3" key="1">
    <citation type="journal article" date="2013" name="Science">
        <title>Gene transfer from bacteria and archaea facilitated evolution of an extremophilic eukaryote.</title>
        <authorList>
            <person name="Schonknecht G."/>
            <person name="Chen W.H."/>
            <person name="Ternes C.M."/>
            <person name="Barbier G.G."/>
            <person name="Shrestha R.P."/>
            <person name="Stanke M."/>
            <person name="Brautigam A."/>
            <person name="Baker B.J."/>
            <person name="Banfield J.F."/>
            <person name="Garavito R.M."/>
            <person name="Carr K."/>
            <person name="Wilkerson C."/>
            <person name="Rensing S.A."/>
            <person name="Gagneul D."/>
            <person name="Dickenson N.E."/>
            <person name="Oesterhelt C."/>
            <person name="Lercher M.J."/>
            <person name="Weber A.P."/>
        </authorList>
    </citation>
    <scope>NUCLEOTIDE SEQUENCE [LARGE SCALE GENOMIC DNA]</scope>
    <source>
        <strain evidence="3">074W</strain>
    </source>
</reference>
<dbReference type="Proteomes" id="UP000030680">
    <property type="component" value="Unassembled WGS sequence"/>
</dbReference>
<name>M2W5C1_GALSU</name>
<gene>
    <name evidence="2" type="ORF">Gasu_17350</name>
</gene>
<evidence type="ECO:0000313" key="2">
    <source>
        <dbReference type="EMBL" id="EME30971.1"/>
    </source>
</evidence>
<evidence type="ECO:0000313" key="3">
    <source>
        <dbReference type="Proteomes" id="UP000030680"/>
    </source>
</evidence>
<accession>M2W5C1</accession>
<dbReference type="InterPro" id="IPR041232">
    <property type="entry name" value="NPL"/>
</dbReference>
<proteinExistence type="predicted"/>
<dbReference type="OrthoDB" id="10320005at2759"/>
<dbReference type="KEGG" id="gsl:Gasu_17350"/>
<protein>
    <recommendedName>
        <fullName evidence="1">Nucleoplasmin-like domain-containing protein</fullName>
    </recommendedName>
</protein>
<dbReference type="RefSeq" id="XP_005707491.1">
    <property type="nucleotide sequence ID" value="XM_005707434.1"/>
</dbReference>
<feature type="domain" description="Nucleoplasmin-like" evidence="1">
    <location>
        <begin position="38"/>
        <end position="117"/>
    </location>
</feature>
<evidence type="ECO:0000259" key="1">
    <source>
        <dbReference type="Pfam" id="PF17800"/>
    </source>
</evidence>
<keyword evidence="3" id="KW-1185">Reference proteome</keyword>
<organism evidence="2 3">
    <name type="scientific">Galdieria sulphuraria</name>
    <name type="common">Red alga</name>
    <dbReference type="NCBI Taxonomy" id="130081"/>
    <lineage>
        <taxon>Eukaryota</taxon>
        <taxon>Rhodophyta</taxon>
        <taxon>Bangiophyceae</taxon>
        <taxon>Galdieriales</taxon>
        <taxon>Galdieriaceae</taxon>
        <taxon>Galdieria</taxon>
    </lineage>
</organism>
<dbReference type="AlphaFoldDB" id="M2W5C1"/>
<dbReference type="Pfam" id="PF17800">
    <property type="entry name" value="NPL"/>
    <property type="match status" value="1"/>
</dbReference>
<dbReference type="EMBL" id="KB454495">
    <property type="protein sequence ID" value="EME30971.1"/>
    <property type="molecule type" value="Genomic_DNA"/>
</dbReference>
<sequence length="124" mass="13614">MDWYVLQLSDSSPHWFEASEEFPILLTSASIADMACKVKITILLFQASLVDYSSQTEQRVVVSMSPVKESSTVTKEVPLCVLLPRKRESIPLQHLITAPNKVTLKNGNGAKVEISGIAIVGKLT</sequence>